<keyword evidence="2" id="KW-0808">Transferase</keyword>
<evidence type="ECO:0000256" key="3">
    <source>
        <dbReference type="SAM" id="MobiDB-lite"/>
    </source>
</evidence>
<evidence type="ECO:0000256" key="2">
    <source>
        <dbReference type="ARBA" id="ARBA00022679"/>
    </source>
</evidence>
<gene>
    <name evidence="4" type="ORF">GR316_01785</name>
</gene>
<keyword evidence="1" id="KW-0328">Glycosyltransferase</keyword>
<accession>A0A8J8SK80</accession>
<organism evidence="4 5">
    <name type="scientific">Falsirhodobacter algicola</name>
    <dbReference type="NCBI Taxonomy" id="2692330"/>
    <lineage>
        <taxon>Bacteria</taxon>
        <taxon>Pseudomonadati</taxon>
        <taxon>Pseudomonadota</taxon>
        <taxon>Alphaproteobacteria</taxon>
        <taxon>Rhodobacterales</taxon>
        <taxon>Paracoccaceae</taxon>
        <taxon>Falsirhodobacter</taxon>
    </lineage>
</organism>
<keyword evidence="5" id="KW-1185">Reference proteome</keyword>
<dbReference type="GO" id="GO:0016758">
    <property type="term" value="F:hexosyltransferase activity"/>
    <property type="evidence" value="ECO:0007669"/>
    <property type="project" value="TreeGrafter"/>
</dbReference>
<dbReference type="NCBIfam" id="TIGR00696">
    <property type="entry name" value="wecG_tagA_cpsF"/>
    <property type="match status" value="1"/>
</dbReference>
<evidence type="ECO:0000313" key="5">
    <source>
        <dbReference type="Proteomes" id="UP000679284"/>
    </source>
</evidence>
<sequence length="298" mass="32784">MPAPTPAELPPAPTGSTNVLGVRVAALTLRGAAQRILAEVRARRKGHVCVTGVHGVIECRADPDLGAIHNRAVLTVPDGMPLVWALHRDGFPWAERIYGPDLMLAVLDQSQGTGIGHYLYGTTPEVLSRLERRLQQRFPRLRFVGSYSPPFRALTDAEEDAIAARINASGAGIVWVGLSTPKQERWMARMRDRLDAPILIGVGAAFDFHAGLKPQAPPRLQRAGLEWAFRLATEPRRLWRRYARIVPSFLALHALQRSGWRSFPFHGDASPSPTQQERTMTPIELTTPPPSDLRGSGS</sequence>
<dbReference type="AlphaFoldDB" id="A0A8J8SK80"/>
<dbReference type="RefSeq" id="WP_211784363.1">
    <property type="nucleotide sequence ID" value="NZ_CP047289.1"/>
</dbReference>
<evidence type="ECO:0000256" key="1">
    <source>
        <dbReference type="ARBA" id="ARBA00022676"/>
    </source>
</evidence>
<dbReference type="Proteomes" id="UP000679284">
    <property type="component" value="Chromosome"/>
</dbReference>
<protein>
    <submittedName>
        <fullName evidence="4">WecB/TagA/CpsF family glycosyltransferase</fullName>
    </submittedName>
</protein>
<feature type="region of interest" description="Disordered" evidence="3">
    <location>
        <begin position="266"/>
        <end position="298"/>
    </location>
</feature>
<dbReference type="KEGG" id="fap:GR316_01785"/>
<reference evidence="4" key="1">
    <citation type="submission" date="2020-01" db="EMBL/GenBank/DDBJ databases">
        <authorList>
            <person name="Yang Y."/>
            <person name="Kwon Y.M."/>
        </authorList>
    </citation>
    <scope>NUCLEOTIDE SEQUENCE</scope>
    <source>
        <strain evidence="4">PG104</strain>
    </source>
</reference>
<dbReference type="PANTHER" id="PTHR34136:SF1">
    <property type="entry name" value="UDP-N-ACETYL-D-MANNOSAMINURONIC ACID TRANSFERASE"/>
    <property type="match status" value="1"/>
</dbReference>
<dbReference type="PANTHER" id="PTHR34136">
    <property type="match status" value="1"/>
</dbReference>
<dbReference type="EMBL" id="CP047289">
    <property type="protein sequence ID" value="QUS35114.1"/>
    <property type="molecule type" value="Genomic_DNA"/>
</dbReference>
<dbReference type="Pfam" id="PF03808">
    <property type="entry name" value="Glyco_tran_WecG"/>
    <property type="match status" value="1"/>
</dbReference>
<name>A0A8J8SK80_9RHOB</name>
<evidence type="ECO:0000313" key="4">
    <source>
        <dbReference type="EMBL" id="QUS35114.1"/>
    </source>
</evidence>
<dbReference type="InterPro" id="IPR004629">
    <property type="entry name" value="WecG_TagA_CpsF"/>
</dbReference>
<proteinExistence type="predicted"/>
<dbReference type="CDD" id="cd06533">
    <property type="entry name" value="Glyco_transf_WecG_TagA"/>
    <property type="match status" value="1"/>
</dbReference>